<dbReference type="Proteomes" id="UP000195221">
    <property type="component" value="Unassembled WGS sequence"/>
</dbReference>
<evidence type="ECO:0000256" key="1">
    <source>
        <dbReference type="ARBA" id="ARBA00023015"/>
    </source>
</evidence>
<dbReference type="PANTHER" id="PTHR47506:SF3">
    <property type="entry name" value="HTH-TYPE TRANSCRIPTIONAL REGULATOR LMRA"/>
    <property type="match status" value="1"/>
</dbReference>
<keyword evidence="1" id="KW-0805">Transcription regulation</keyword>
<evidence type="ECO:0000313" key="6">
    <source>
        <dbReference type="EMBL" id="OTP78635.1"/>
    </source>
</evidence>
<feature type="DNA-binding region" description="H-T-H motif" evidence="4">
    <location>
        <begin position="37"/>
        <end position="56"/>
    </location>
</feature>
<dbReference type="InterPro" id="IPR001647">
    <property type="entry name" value="HTH_TetR"/>
</dbReference>
<organism evidence="6 7">
    <name type="scientific">Caballeronia sordidicola</name>
    <name type="common">Burkholderia sordidicola</name>
    <dbReference type="NCBI Taxonomy" id="196367"/>
    <lineage>
        <taxon>Bacteria</taxon>
        <taxon>Pseudomonadati</taxon>
        <taxon>Pseudomonadota</taxon>
        <taxon>Betaproteobacteria</taxon>
        <taxon>Burkholderiales</taxon>
        <taxon>Burkholderiaceae</taxon>
        <taxon>Caballeronia</taxon>
    </lineage>
</organism>
<dbReference type="AlphaFoldDB" id="A0A242N4N5"/>
<dbReference type="GO" id="GO:0003677">
    <property type="term" value="F:DNA binding"/>
    <property type="evidence" value="ECO:0007669"/>
    <property type="project" value="UniProtKB-UniRule"/>
</dbReference>
<protein>
    <submittedName>
        <fullName evidence="6">Transcriptional regulator, TetR family</fullName>
    </submittedName>
</protein>
<evidence type="ECO:0000256" key="4">
    <source>
        <dbReference type="PROSITE-ProRule" id="PRU00335"/>
    </source>
</evidence>
<evidence type="ECO:0000256" key="3">
    <source>
        <dbReference type="ARBA" id="ARBA00023163"/>
    </source>
</evidence>
<keyword evidence="3" id="KW-0804">Transcription</keyword>
<dbReference type="InterPro" id="IPR036271">
    <property type="entry name" value="Tet_transcr_reg_TetR-rel_C_sf"/>
</dbReference>
<keyword evidence="2 4" id="KW-0238">DNA-binding</keyword>
<proteinExistence type="predicted"/>
<gene>
    <name evidence="6" type="ORF">PAMC26577_03350</name>
</gene>
<dbReference type="PRINTS" id="PR00455">
    <property type="entry name" value="HTHTETR"/>
</dbReference>
<dbReference type="EMBL" id="NBTZ01000022">
    <property type="protein sequence ID" value="OTP78635.1"/>
    <property type="molecule type" value="Genomic_DNA"/>
</dbReference>
<dbReference type="InterPro" id="IPR009057">
    <property type="entry name" value="Homeodomain-like_sf"/>
</dbReference>
<comment type="caution">
    <text evidence="6">The sequence shown here is derived from an EMBL/GenBank/DDBJ whole genome shotgun (WGS) entry which is preliminary data.</text>
</comment>
<dbReference type="PANTHER" id="PTHR47506">
    <property type="entry name" value="TRANSCRIPTIONAL REGULATORY PROTEIN"/>
    <property type="match status" value="1"/>
</dbReference>
<dbReference type="SUPFAM" id="SSF48498">
    <property type="entry name" value="Tetracyclin repressor-like, C-terminal domain"/>
    <property type="match status" value="1"/>
</dbReference>
<dbReference type="Pfam" id="PF00440">
    <property type="entry name" value="TetR_N"/>
    <property type="match status" value="1"/>
</dbReference>
<evidence type="ECO:0000256" key="2">
    <source>
        <dbReference type="ARBA" id="ARBA00023125"/>
    </source>
</evidence>
<dbReference type="RefSeq" id="WP_075358915.1">
    <property type="nucleotide sequence ID" value="NZ_MSRG01000049.1"/>
</dbReference>
<dbReference type="Gene3D" id="1.10.357.10">
    <property type="entry name" value="Tetracycline Repressor, domain 2"/>
    <property type="match status" value="1"/>
</dbReference>
<dbReference type="PROSITE" id="PS50977">
    <property type="entry name" value="HTH_TETR_2"/>
    <property type="match status" value="1"/>
</dbReference>
<accession>A0A242N4N5</accession>
<reference evidence="6 7" key="1">
    <citation type="submission" date="2017-03" db="EMBL/GenBank/DDBJ databases">
        <title>Genome analysis of strain PAMC 26577.</title>
        <authorList>
            <person name="Oh H.-M."/>
            <person name="Yang J.-A."/>
        </authorList>
    </citation>
    <scope>NUCLEOTIDE SEQUENCE [LARGE SCALE GENOMIC DNA]</scope>
    <source>
        <strain evidence="6 7">PAMC 26577</strain>
    </source>
</reference>
<dbReference type="SUPFAM" id="SSF46689">
    <property type="entry name" value="Homeodomain-like"/>
    <property type="match status" value="1"/>
</dbReference>
<feature type="domain" description="HTH tetR-type" evidence="5">
    <location>
        <begin position="14"/>
        <end position="74"/>
    </location>
</feature>
<name>A0A242N4N5_CABSO</name>
<sequence>MNLLASTKDFAADLPPAERILVTAHNLFYRDGIRATGIDRVIAESGVAKKTFYRYYPAKNDLIVAFLDYRHRNWMAWFEDAVKRHGGDANALVPTLAEWFGSEVYRGCAFINAVVEVGGTLPEAVDISRRHKQDMADVIRTLLPAGSRTAKADARALAMAVDGAIIGAQFEDSPDATLKSLARVVKAIADPS</sequence>
<evidence type="ECO:0000313" key="7">
    <source>
        <dbReference type="Proteomes" id="UP000195221"/>
    </source>
</evidence>
<evidence type="ECO:0000259" key="5">
    <source>
        <dbReference type="PROSITE" id="PS50977"/>
    </source>
</evidence>